<dbReference type="SUPFAM" id="SSF46785">
    <property type="entry name" value="Winged helix' DNA-binding domain"/>
    <property type="match status" value="1"/>
</dbReference>
<evidence type="ECO:0000313" key="6">
    <source>
        <dbReference type="Proteomes" id="UP000094065"/>
    </source>
</evidence>
<feature type="compositionally biased region" description="Basic and acidic residues" evidence="3">
    <location>
        <begin position="163"/>
        <end position="176"/>
    </location>
</feature>
<proteinExistence type="predicted"/>
<evidence type="ECO:0000313" key="5">
    <source>
        <dbReference type="EMBL" id="ODN76849.1"/>
    </source>
</evidence>
<feature type="region of interest" description="Disordered" evidence="3">
    <location>
        <begin position="384"/>
        <end position="465"/>
    </location>
</feature>
<name>A0A1E3HKJ1_9TREE</name>
<dbReference type="GeneID" id="30156752"/>
<dbReference type="InterPro" id="IPR036390">
    <property type="entry name" value="WH_DNA-bd_sf"/>
</dbReference>
<dbReference type="GO" id="GO:0000978">
    <property type="term" value="F:RNA polymerase II cis-regulatory region sequence-specific DNA binding"/>
    <property type="evidence" value="ECO:0007669"/>
    <property type="project" value="TreeGrafter"/>
</dbReference>
<dbReference type="AlphaFoldDB" id="A0A1E3HKJ1"/>
<feature type="DNA-binding region" description="Fork-head" evidence="2">
    <location>
        <begin position="291"/>
        <end position="387"/>
    </location>
</feature>
<feature type="region of interest" description="Disordered" evidence="3">
    <location>
        <begin position="504"/>
        <end position="584"/>
    </location>
</feature>
<evidence type="ECO:0000259" key="4">
    <source>
        <dbReference type="PROSITE" id="PS50039"/>
    </source>
</evidence>
<feature type="domain" description="Fork-head" evidence="4">
    <location>
        <begin position="291"/>
        <end position="387"/>
    </location>
</feature>
<dbReference type="STRING" id="1295533.A0A1E3HKJ1"/>
<dbReference type="InterPro" id="IPR001766">
    <property type="entry name" value="Fork_head_dom"/>
</dbReference>
<keyword evidence="6" id="KW-1185">Reference proteome</keyword>
<dbReference type="GO" id="GO:0005634">
    <property type="term" value="C:nucleus"/>
    <property type="evidence" value="ECO:0007669"/>
    <property type="project" value="UniProtKB-SubCell"/>
</dbReference>
<dbReference type="Proteomes" id="UP000094065">
    <property type="component" value="Unassembled WGS sequence"/>
</dbReference>
<dbReference type="Gene3D" id="1.10.10.10">
    <property type="entry name" value="Winged helix-like DNA-binding domain superfamily/Winged helix DNA-binding domain"/>
    <property type="match status" value="1"/>
</dbReference>
<feature type="region of interest" description="Disordered" evidence="3">
    <location>
        <begin position="127"/>
        <end position="151"/>
    </location>
</feature>
<gene>
    <name evidence="5" type="ORF">L202_05443</name>
</gene>
<dbReference type="RefSeq" id="XP_018992223.1">
    <property type="nucleotide sequence ID" value="XM_019139732.1"/>
</dbReference>
<evidence type="ECO:0000256" key="3">
    <source>
        <dbReference type="SAM" id="MobiDB-lite"/>
    </source>
</evidence>
<feature type="compositionally biased region" description="Low complexity" evidence="3">
    <location>
        <begin position="426"/>
        <end position="444"/>
    </location>
</feature>
<dbReference type="PRINTS" id="PR00053">
    <property type="entry name" value="FORKHEAD"/>
</dbReference>
<dbReference type="SMART" id="SM00339">
    <property type="entry name" value="FH"/>
    <property type="match status" value="1"/>
</dbReference>
<dbReference type="EMBL" id="AWGJ01000008">
    <property type="protein sequence ID" value="ODN76849.1"/>
    <property type="molecule type" value="Genomic_DNA"/>
</dbReference>
<dbReference type="OrthoDB" id="5954824at2759"/>
<evidence type="ECO:0000256" key="1">
    <source>
        <dbReference type="ARBA" id="ARBA00023125"/>
    </source>
</evidence>
<sequence length="584" mass="62754">MLASPPTVPASSTYIAADLAPIPLPSSLLSERVLAHSPYAPTLSSSPASSQSVNFASPEHAFQYASLESYHTPITYKQDFGSSPMQTTYPSSPSQAYGITGGLIVSEPASMLQDEQGGTLLPTFLPRTSRPAARPFSPSAPSPPWPRRVMSTPVIDPAVEDDRHVHGAPESARHEANTPSLSHSTTSTSSAATHPSSSHPPYGYPHYTPPYTTPSYPADYPYPASHSGTPVYNQQYPQPAPWAMSSSAVHPMAHRQQPAQYPTWGAVPPPTTMPCKQDEPILGPGELPAPRPPMSYAALIGEALLLAAPPHQLYVSEISDSIKKRYPYYRQNPTKIYNGVRHQTSMCKAFVKLPRPYGCQSASARKWGIRAGCESWFAGGGYHPPNNAVTTNKSGKGGKAKSTARSKQLAIGTGGDLKKLPPGFPSPDSSDGPSSGPAYDGSSGAVAPYQQPYGQQFSSPQSTFHLPPGYHYVPVNPAPGHPQPSQPIYVPVWGPYAAPNPPQYTPHAYEAGSQSPEMWRRNTDESERHHPHHASSYDEPKVLHQGSSYDDPRVMPRIAGSPAGSQDSYHESMHSPQPSPKATL</sequence>
<dbReference type="Pfam" id="PF00250">
    <property type="entry name" value="Forkhead"/>
    <property type="match status" value="1"/>
</dbReference>
<feature type="region of interest" description="Disordered" evidence="3">
    <location>
        <begin position="163"/>
        <end position="206"/>
    </location>
</feature>
<feature type="compositionally biased region" description="Low complexity" evidence="3">
    <location>
        <begin position="178"/>
        <end position="206"/>
    </location>
</feature>
<dbReference type="PROSITE" id="PS50039">
    <property type="entry name" value="FORK_HEAD_3"/>
    <property type="match status" value="1"/>
</dbReference>
<comment type="caution">
    <text evidence="5">The sequence shown here is derived from an EMBL/GenBank/DDBJ whole genome shotgun (WGS) entry which is preliminary data.</text>
</comment>
<organism evidence="5 6">
    <name type="scientific">Cryptococcus amylolentus CBS 6039</name>
    <dbReference type="NCBI Taxonomy" id="1295533"/>
    <lineage>
        <taxon>Eukaryota</taxon>
        <taxon>Fungi</taxon>
        <taxon>Dikarya</taxon>
        <taxon>Basidiomycota</taxon>
        <taxon>Agaricomycotina</taxon>
        <taxon>Tremellomycetes</taxon>
        <taxon>Tremellales</taxon>
        <taxon>Cryptococcaceae</taxon>
        <taxon>Cryptococcus</taxon>
    </lineage>
</organism>
<protein>
    <recommendedName>
        <fullName evidence="4">Fork-head domain-containing protein</fullName>
    </recommendedName>
</protein>
<evidence type="ECO:0000256" key="2">
    <source>
        <dbReference type="PROSITE-ProRule" id="PRU00089"/>
    </source>
</evidence>
<accession>A0A1E3HKJ1</accession>
<feature type="compositionally biased region" description="Basic and acidic residues" evidence="3">
    <location>
        <begin position="518"/>
        <end position="528"/>
    </location>
</feature>
<dbReference type="PANTHER" id="PTHR11829:SF343">
    <property type="entry name" value="FORK-HEAD DOMAIN-CONTAINING PROTEIN"/>
    <property type="match status" value="1"/>
</dbReference>
<keyword evidence="1 2" id="KW-0238">DNA-binding</keyword>
<reference evidence="5 6" key="1">
    <citation type="submission" date="2016-06" db="EMBL/GenBank/DDBJ databases">
        <title>Evolution of pathogenesis and genome organization in the Tremellales.</title>
        <authorList>
            <person name="Cuomo C."/>
            <person name="Litvintseva A."/>
            <person name="Heitman J."/>
            <person name="Chen Y."/>
            <person name="Sun S."/>
            <person name="Springer D."/>
            <person name="Dromer F."/>
            <person name="Young S."/>
            <person name="Zeng Q."/>
            <person name="Chapman S."/>
            <person name="Gujja S."/>
            <person name="Saif S."/>
            <person name="Birren B."/>
        </authorList>
    </citation>
    <scope>NUCLEOTIDE SEQUENCE [LARGE SCALE GENOMIC DNA]</scope>
    <source>
        <strain evidence="5 6">CBS 6039</strain>
    </source>
</reference>
<dbReference type="PANTHER" id="PTHR11829">
    <property type="entry name" value="FORKHEAD BOX PROTEIN"/>
    <property type="match status" value="1"/>
</dbReference>
<comment type="subcellular location">
    <subcellularLocation>
        <location evidence="2">Nucleus</location>
    </subcellularLocation>
</comment>
<dbReference type="GO" id="GO:0000981">
    <property type="term" value="F:DNA-binding transcription factor activity, RNA polymerase II-specific"/>
    <property type="evidence" value="ECO:0007669"/>
    <property type="project" value="TreeGrafter"/>
</dbReference>
<dbReference type="InterPro" id="IPR036388">
    <property type="entry name" value="WH-like_DNA-bd_sf"/>
</dbReference>
<dbReference type="InterPro" id="IPR050211">
    <property type="entry name" value="FOX_domain-containing"/>
</dbReference>
<keyword evidence="2" id="KW-0539">Nucleus</keyword>
<feature type="compositionally biased region" description="Polar residues" evidence="3">
    <location>
        <begin position="574"/>
        <end position="584"/>
    </location>
</feature>
<feature type="compositionally biased region" description="Low complexity" evidence="3">
    <location>
        <begin position="127"/>
        <end position="137"/>
    </location>
</feature>
<feature type="compositionally biased region" description="Polar residues" evidence="3">
    <location>
        <begin position="452"/>
        <end position="464"/>
    </location>
</feature>